<evidence type="ECO:0000259" key="2">
    <source>
        <dbReference type="Pfam" id="PF03551"/>
    </source>
</evidence>
<feature type="region of interest" description="Disordered" evidence="1">
    <location>
        <begin position="190"/>
        <end position="211"/>
    </location>
</feature>
<reference evidence="4" key="1">
    <citation type="journal article" date="2008" name="J. Bacteriol.">
        <title>Genome sequence of the fish pathogen Renibacterium salmoninarum suggests reductive evolution away from an environmental Arthrobacter ancestor.</title>
        <authorList>
            <person name="Wiens G.D."/>
            <person name="Rockey D.D."/>
            <person name="Wu Z."/>
            <person name="Chang J."/>
            <person name="Levy R."/>
            <person name="Crane S."/>
            <person name="Chen D.S."/>
            <person name="Capri G.R."/>
            <person name="Burnett J.R."/>
            <person name="Sudheesh P.S."/>
            <person name="Schipma M.J."/>
            <person name="Burd H."/>
            <person name="Bhattacharyya A."/>
            <person name="Rhodes L.D."/>
            <person name="Kaul R."/>
            <person name="Strom M.S."/>
        </authorList>
    </citation>
    <scope>NUCLEOTIDE SEQUENCE [LARGE SCALE GENOMIC DNA]</scope>
    <source>
        <strain evidence="4">ATCC 33209 / DSM 20767 / JCM 11484 / NBRC 15589 / NCIMB 2235</strain>
    </source>
</reference>
<dbReference type="KEGG" id="rsa:RSal33209_0647"/>
<dbReference type="AlphaFoldDB" id="A9WR20"/>
<evidence type="ECO:0000313" key="4">
    <source>
        <dbReference type="Proteomes" id="UP000002007"/>
    </source>
</evidence>
<name>A9WR20_RENSM</name>
<protein>
    <submittedName>
        <fullName evidence="3">Putative transcriptional regulator</fullName>
    </submittedName>
</protein>
<dbReference type="PANTHER" id="PTHR33169:SF14">
    <property type="entry name" value="TRANSCRIPTIONAL REGULATOR RV3488"/>
    <property type="match status" value="1"/>
</dbReference>
<dbReference type="Gene3D" id="1.10.10.10">
    <property type="entry name" value="Winged helix-like DNA-binding domain superfamily/Winged helix DNA-binding domain"/>
    <property type="match status" value="1"/>
</dbReference>
<dbReference type="PANTHER" id="PTHR33169">
    <property type="entry name" value="PADR-FAMILY TRANSCRIPTIONAL REGULATOR"/>
    <property type="match status" value="1"/>
</dbReference>
<gene>
    <name evidence="3" type="ordered locus">RSal33209_0647</name>
</gene>
<dbReference type="InterPro" id="IPR036390">
    <property type="entry name" value="WH_DNA-bd_sf"/>
</dbReference>
<proteinExistence type="predicted"/>
<dbReference type="eggNOG" id="COG1695">
    <property type="taxonomic scope" value="Bacteria"/>
</dbReference>
<dbReference type="SUPFAM" id="SSF46785">
    <property type="entry name" value="Winged helix' DNA-binding domain"/>
    <property type="match status" value="1"/>
</dbReference>
<dbReference type="STRING" id="288705.RSal33209_0647"/>
<dbReference type="Proteomes" id="UP000002007">
    <property type="component" value="Chromosome"/>
</dbReference>
<organism evidence="3 4">
    <name type="scientific">Renibacterium salmoninarum (strain ATCC 33209 / DSM 20767 / JCM 11484 / NBRC 15589 / NCIMB 2235)</name>
    <dbReference type="NCBI Taxonomy" id="288705"/>
    <lineage>
        <taxon>Bacteria</taxon>
        <taxon>Bacillati</taxon>
        <taxon>Actinomycetota</taxon>
        <taxon>Actinomycetes</taxon>
        <taxon>Micrococcales</taxon>
        <taxon>Micrococcaceae</taxon>
        <taxon>Renibacterium</taxon>
    </lineage>
</organism>
<dbReference type="InterPro" id="IPR005149">
    <property type="entry name" value="Tscrpt_reg_PadR_N"/>
</dbReference>
<dbReference type="Pfam" id="PF03551">
    <property type="entry name" value="PadR"/>
    <property type="match status" value="1"/>
</dbReference>
<sequence length="211" mass="23497">MAPYSTRLLVLGVVRIFEPAHGYLLLQELNSWKVDQWANVKPGSVYSALSTLAKDGLLEVVEPTKDDGGSAAKTSYRTTAAGIEEFTRLVKHALTDTDSHTIATTMSSIGFLAFLTRAEVLTLLGERLRACTARLAELNSAIDNFDTTGPEAPPHVVEHFYFMKSIVEGNLSWTRGIIARLERGDYSFRGEEPKWTPPEDDPIWGNRHFDR</sequence>
<dbReference type="InterPro" id="IPR052509">
    <property type="entry name" value="Metal_resp_DNA-bind_regulator"/>
</dbReference>
<keyword evidence="4" id="KW-1185">Reference proteome</keyword>
<dbReference type="EMBL" id="CP000910">
    <property type="protein sequence ID" value="ABY22394.1"/>
    <property type="molecule type" value="Genomic_DNA"/>
</dbReference>
<dbReference type="InterPro" id="IPR036388">
    <property type="entry name" value="WH-like_DNA-bd_sf"/>
</dbReference>
<feature type="domain" description="Transcription regulator PadR N-terminal" evidence="2">
    <location>
        <begin position="10"/>
        <end position="87"/>
    </location>
</feature>
<dbReference type="RefSeq" id="WP_012244094.1">
    <property type="nucleotide sequence ID" value="NC_010168.1"/>
</dbReference>
<dbReference type="HOGENOM" id="CLU_089258_4_1_11"/>
<evidence type="ECO:0000256" key="1">
    <source>
        <dbReference type="SAM" id="MobiDB-lite"/>
    </source>
</evidence>
<evidence type="ECO:0000313" key="3">
    <source>
        <dbReference type="EMBL" id="ABY22394.1"/>
    </source>
</evidence>
<accession>A9WR20</accession>